<dbReference type="KEGG" id="anp:FK178_07705"/>
<name>A0A5B8YMY6_9FLAO</name>
<keyword evidence="3" id="KW-1185">Reference proteome</keyword>
<evidence type="ECO:0000313" key="2">
    <source>
        <dbReference type="EMBL" id="QED37616.1"/>
    </source>
</evidence>
<keyword evidence="1" id="KW-0472">Membrane</keyword>
<evidence type="ECO:0000256" key="1">
    <source>
        <dbReference type="SAM" id="Phobius"/>
    </source>
</evidence>
<keyword evidence="1" id="KW-1133">Transmembrane helix</keyword>
<reference evidence="2 3" key="1">
    <citation type="submission" date="2019-08" db="EMBL/GenBank/DDBJ databases">
        <title>Antarcticibacterium arcticum sp. nov., a bacterium isolated from marine sediment of the Canadian Beaufort Sea.</title>
        <authorList>
            <person name="Lee Y.M."/>
            <person name="Baek K."/>
            <person name="Lee D.-H."/>
            <person name="Shin S.C."/>
            <person name="Jin Y.K."/>
            <person name="Park Y."/>
        </authorList>
    </citation>
    <scope>NUCLEOTIDE SEQUENCE [LARGE SCALE GENOMIC DNA]</scope>
    <source>
        <strain evidence="2 3">PAMC 28998</strain>
    </source>
</reference>
<feature type="transmembrane region" description="Helical" evidence="1">
    <location>
        <begin position="64"/>
        <end position="80"/>
    </location>
</feature>
<dbReference type="OrthoDB" id="1366637at2"/>
<gene>
    <name evidence="2" type="ORF">FK178_07705</name>
</gene>
<keyword evidence="1" id="KW-0812">Transmembrane</keyword>
<sequence length="93" mass="10930">MQSRNLKALISKIILFYSIFYVIMKLIAVVFQNAWPAPNLILAIPYVIFAVIGWVMLKKESFSWIYVMAGILVISVIRYYETQWMVGIQQYFN</sequence>
<dbReference type="AlphaFoldDB" id="A0A5B8YMY6"/>
<evidence type="ECO:0000313" key="3">
    <source>
        <dbReference type="Proteomes" id="UP000321954"/>
    </source>
</evidence>
<dbReference type="EMBL" id="CP042476">
    <property type="protein sequence ID" value="QED37616.1"/>
    <property type="molecule type" value="Genomic_DNA"/>
</dbReference>
<feature type="transmembrane region" description="Helical" evidence="1">
    <location>
        <begin position="12"/>
        <end position="31"/>
    </location>
</feature>
<protein>
    <submittedName>
        <fullName evidence="2">Uncharacterized protein</fullName>
    </submittedName>
</protein>
<accession>A0A5B8YMY6</accession>
<dbReference type="Proteomes" id="UP000321954">
    <property type="component" value="Chromosome"/>
</dbReference>
<feature type="transmembrane region" description="Helical" evidence="1">
    <location>
        <begin position="37"/>
        <end position="57"/>
    </location>
</feature>
<proteinExistence type="predicted"/>
<organism evidence="2 3">
    <name type="scientific">Antarcticibacterium arcticum</name>
    <dbReference type="NCBI Taxonomy" id="2585771"/>
    <lineage>
        <taxon>Bacteria</taxon>
        <taxon>Pseudomonadati</taxon>
        <taxon>Bacteroidota</taxon>
        <taxon>Flavobacteriia</taxon>
        <taxon>Flavobacteriales</taxon>
        <taxon>Flavobacteriaceae</taxon>
        <taxon>Antarcticibacterium</taxon>
    </lineage>
</organism>
<dbReference type="RefSeq" id="WP_146833092.1">
    <property type="nucleotide sequence ID" value="NZ_CP042476.1"/>
</dbReference>